<dbReference type="SMART" id="SM00463">
    <property type="entry name" value="SMR"/>
    <property type="match status" value="1"/>
</dbReference>
<dbReference type="OrthoDB" id="4080456at2759"/>
<evidence type="ECO:0000256" key="1">
    <source>
        <dbReference type="SAM" id="MobiDB-lite"/>
    </source>
</evidence>
<organism evidence="4 5">
    <name type="scientific">Lachancea nothofagi CBS 11611</name>
    <dbReference type="NCBI Taxonomy" id="1266666"/>
    <lineage>
        <taxon>Eukaryota</taxon>
        <taxon>Fungi</taxon>
        <taxon>Dikarya</taxon>
        <taxon>Ascomycota</taxon>
        <taxon>Saccharomycotina</taxon>
        <taxon>Saccharomycetes</taxon>
        <taxon>Saccharomycetales</taxon>
        <taxon>Saccharomycetaceae</taxon>
        <taxon>Lachancea</taxon>
    </lineage>
</organism>
<evidence type="ECO:0000259" key="3">
    <source>
        <dbReference type="PROSITE" id="PS51140"/>
    </source>
</evidence>
<feature type="compositionally biased region" description="Polar residues" evidence="1">
    <location>
        <begin position="61"/>
        <end position="73"/>
    </location>
</feature>
<dbReference type="GO" id="GO:0043130">
    <property type="term" value="F:ubiquitin binding"/>
    <property type="evidence" value="ECO:0007669"/>
    <property type="project" value="InterPro"/>
</dbReference>
<accession>A0A1G4JHZ3</accession>
<evidence type="ECO:0000313" key="4">
    <source>
        <dbReference type="EMBL" id="SCU89715.1"/>
    </source>
</evidence>
<dbReference type="InterPro" id="IPR002625">
    <property type="entry name" value="Smr_dom"/>
</dbReference>
<dbReference type="PANTHER" id="PTHR46535:SF1">
    <property type="entry name" value="NEDD4-BINDING PROTEIN 2"/>
    <property type="match status" value="1"/>
</dbReference>
<feature type="compositionally biased region" description="Polar residues" evidence="1">
    <location>
        <begin position="197"/>
        <end position="211"/>
    </location>
</feature>
<dbReference type="GO" id="GO:0004519">
    <property type="term" value="F:endonuclease activity"/>
    <property type="evidence" value="ECO:0007669"/>
    <property type="project" value="TreeGrafter"/>
</dbReference>
<name>A0A1G4JHZ3_9SACH</name>
<sequence>MSNQLSALEILFPNVNETILQTTLNSANGDVEMASNMILSEQEAISQMREKGQELSESDFESSPTLPSCPSSEGGNGRGRPESQKGAVNLKKRLYRPVHSFQKLENTGSTSAPLSQKKVWATSGDHVREIVSYTDVSSATAHAAFYKRSLDPARAVVDIIYHYEEYLSELEKSRSETTSAASQHGVENPMTKVGGRVQSSQGLAHSKQTNFDAKESTQTEGKQNTSVPAPQTSDTDYQNLEDELNELKTIVTSNPLLKAVSPYFLKTALRFYRGDVLRTTVVAAYIIENNCAQYTFIDASANTIPNENHESKLKSKSPVIPSDVGLHNHLLAPNSFASDANYEKALRICETMFETYTADLHGFLPHEAVLIAQTCLKRWWDEESNLRELNAHRINLIKAQNVASFKIITGRGLHSLGGISKVRIKIKRFLEESSYAYIEEASFFIIEGKRTVVLPKKR</sequence>
<dbReference type="InterPro" id="IPR003892">
    <property type="entry name" value="CUE"/>
</dbReference>
<feature type="region of interest" description="Disordered" evidence="1">
    <location>
        <begin position="46"/>
        <end position="88"/>
    </location>
</feature>
<evidence type="ECO:0000259" key="2">
    <source>
        <dbReference type="PROSITE" id="PS50828"/>
    </source>
</evidence>
<dbReference type="InterPro" id="IPR036063">
    <property type="entry name" value="Smr_dom_sf"/>
</dbReference>
<gene>
    <name evidence="4" type="ORF">LANO_0D06106G</name>
</gene>
<dbReference type="InterPro" id="IPR052772">
    <property type="entry name" value="Endo/PolyKinase_Domain-Protein"/>
</dbReference>
<protein>
    <submittedName>
        <fullName evidence="4">LANO_0D06106g1_1</fullName>
    </submittedName>
</protein>
<dbReference type="AlphaFoldDB" id="A0A1G4JHZ3"/>
<feature type="domain" description="Smr" evidence="2">
    <location>
        <begin position="358"/>
        <end position="456"/>
    </location>
</feature>
<evidence type="ECO:0000313" key="5">
    <source>
        <dbReference type="Proteomes" id="UP000189911"/>
    </source>
</evidence>
<dbReference type="Gene3D" id="3.30.1370.110">
    <property type="match status" value="1"/>
</dbReference>
<feature type="region of interest" description="Disordered" evidence="1">
    <location>
        <begin position="174"/>
        <end position="236"/>
    </location>
</feature>
<dbReference type="EMBL" id="LT598448">
    <property type="protein sequence ID" value="SCU89715.1"/>
    <property type="molecule type" value="Genomic_DNA"/>
</dbReference>
<dbReference type="CDD" id="cd14279">
    <property type="entry name" value="CUE"/>
    <property type="match status" value="1"/>
</dbReference>
<proteinExistence type="predicted"/>
<feature type="compositionally biased region" description="Polar residues" evidence="1">
    <location>
        <begin position="218"/>
        <end position="236"/>
    </location>
</feature>
<dbReference type="GO" id="GO:0005634">
    <property type="term" value="C:nucleus"/>
    <property type="evidence" value="ECO:0007669"/>
    <property type="project" value="TreeGrafter"/>
</dbReference>
<feature type="domain" description="CUE" evidence="3">
    <location>
        <begin position="1"/>
        <end position="43"/>
    </location>
</feature>
<dbReference type="PROSITE" id="PS51140">
    <property type="entry name" value="CUE"/>
    <property type="match status" value="1"/>
</dbReference>
<dbReference type="PROSITE" id="PS50828">
    <property type="entry name" value="SMR"/>
    <property type="match status" value="1"/>
</dbReference>
<dbReference type="PANTHER" id="PTHR46535">
    <property type="entry name" value="NEDD4-BINDING PROTEIN 2"/>
    <property type="match status" value="1"/>
</dbReference>
<keyword evidence="5" id="KW-1185">Reference proteome</keyword>
<dbReference type="SUPFAM" id="SSF160443">
    <property type="entry name" value="SMR domain-like"/>
    <property type="match status" value="1"/>
</dbReference>
<reference evidence="5" key="1">
    <citation type="submission" date="2016-03" db="EMBL/GenBank/DDBJ databases">
        <authorList>
            <person name="Devillers Hugo."/>
        </authorList>
    </citation>
    <scope>NUCLEOTIDE SEQUENCE [LARGE SCALE GENOMIC DNA]</scope>
</reference>
<dbReference type="Proteomes" id="UP000189911">
    <property type="component" value="Chromosome D"/>
</dbReference>